<organism evidence="1 2">
    <name type="scientific">Vigna unguiculata</name>
    <name type="common">Cowpea</name>
    <dbReference type="NCBI Taxonomy" id="3917"/>
    <lineage>
        <taxon>Eukaryota</taxon>
        <taxon>Viridiplantae</taxon>
        <taxon>Streptophyta</taxon>
        <taxon>Embryophyta</taxon>
        <taxon>Tracheophyta</taxon>
        <taxon>Spermatophyta</taxon>
        <taxon>Magnoliopsida</taxon>
        <taxon>eudicotyledons</taxon>
        <taxon>Gunneridae</taxon>
        <taxon>Pentapetalae</taxon>
        <taxon>rosids</taxon>
        <taxon>fabids</taxon>
        <taxon>Fabales</taxon>
        <taxon>Fabaceae</taxon>
        <taxon>Papilionoideae</taxon>
        <taxon>50 kb inversion clade</taxon>
        <taxon>NPAAA clade</taxon>
        <taxon>indigoferoid/millettioid clade</taxon>
        <taxon>Phaseoleae</taxon>
        <taxon>Vigna</taxon>
    </lineage>
</organism>
<dbReference type="Proteomes" id="UP000501690">
    <property type="component" value="Linkage Group LG6"/>
</dbReference>
<accession>A0A4D6M7I0</accession>
<reference evidence="1 2" key="1">
    <citation type="submission" date="2019-04" db="EMBL/GenBank/DDBJ databases">
        <title>An improved genome assembly and genetic linkage map for asparagus bean, Vigna unguiculata ssp. sesquipedialis.</title>
        <authorList>
            <person name="Xia Q."/>
            <person name="Zhang R."/>
            <person name="Dong Y."/>
        </authorList>
    </citation>
    <scope>NUCLEOTIDE SEQUENCE [LARGE SCALE GENOMIC DNA]</scope>
    <source>
        <tissue evidence="1">Leaf</tissue>
    </source>
</reference>
<dbReference type="EMBL" id="CP039350">
    <property type="protein sequence ID" value="QCD96371.1"/>
    <property type="molecule type" value="Genomic_DNA"/>
</dbReference>
<keyword evidence="2" id="KW-1185">Reference proteome</keyword>
<evidence type="ECO:0000313" key="2">
    <source>
        <dbReference type="Proteomes" id="UP000501690"/>
    </source>
</evidence>
<gene>
    <name evidence="1" type="ORF">DEO72_LG6g1073</name>
</gene>
<proteinExistence type="predicted"/>
<dbReference type="AlphaFoldDB" id="A0A4D6M7I0"/>
<evidence type="ECO:0000313" key="1">
    <source>
        <dbReference type="EMBL" id="QCD96371.1"/>
    </source>
</evidence>
<sequence>MLYTSYTQSQKSASFPVTHGLKGVSILKDTYMPSKHGFSTQMLYTSYTQSQKSASFPVTHGLKGTFL</sequence>
<name>A0A4D6M7I0_VIGUN</name>
<protein>
    <submittedName>
        <fullName evidence="1">Uncharacterized protein</fullName>
    </submittedName>
</protein>